<dbReference type="Proteomes" id="UP000070444">
    <property type="component" value="Unassembled WGS sequence"/>
</dbReference>
<name>A0A137P4H8_CONC2</name>
<accession>A0A137P4H8</accession>
<reference evidence="1 2" key="1">
    <citation type="journal article" date="2015" name="Genome Biol. Evol.">
        <title>Phylogenomic analyses indicate that early fungi evolved digesting cell walls of algal ancestors of land plants.</title>
        <authorList>
            <person name="Chang Y."/>
            <person name="Wang S."/>
            <person name="Sekimoto S."/>
            <person name="Aerts A.L."/>
            <person name="Choi C."/>
            <person name="Clum A."/>
            <person name="LaButti K.M."/>
            <person name="Lindquist E.A."/>
            <person name="Yee Ngan C."/>
            <person name="Ohm R.A."/>
            <person name="Salamov A.A."/>
            <person name="Grigoriev I.V."/>
            <person name="Spatafora J.W."/>
            <person name="Berbee M.L."/>
        </authorList>
    </citation>
    <scope>NUCLEOTIDE SEQUENCE [LARGE SCALE GENOMIC DNA]</scope>
    <source>
        <strain evidence="1 2">NRRL 28638</strain>
    </source>
</reference>
<dbReference type="InterPro" id="IPR032675">
    <property type="entry name" value="LRR_dom_sf"/>
</dbReference>
<gene>
    <name evidence="1" type="ORF">CONCODRAFT_7616</name>
</gene>
<protein>
    <recommendedName>
        <fullName evidence="3">F-box domain-containing protein</fullName>
    </recommendedName>
</protein>
<evidence type="ECO:0000313" key="2">
    <source>
        <dbReference type="Proteomes" id="UP000070444"/>
    </source>
</evidence>
<sequence>MYMVDESHSNDSQVVNWEYLPNTFKLCQYLNIRDLKELSITCKRYRNQFESKILEKLRLDRWALFFADRKRFIKLNGEKALDHLTNLLKVDLESKYHLVKEITFCNAFHSQYAKKIANLFPHVVKLKFSTDFKDEYYFGLLAILNGMKNLKHLEFFIYEYSTSCFNISDQPFSKSLKSLVVEVEEVHSKCLSIFDTIDSSYTSLITLSITSNKMLSNLSTNMQNLKDIRICSNSELDEDLLLKFVKLNPQLTRLDARFIKYSKEIFTTILSLKHLSCFYIDFCLYEGHEISKDFPLNYSIKKLKFDRDTHQSIISLLIKNCKNLDSIEFYNYDFEKKHISIWDGLNRRINTLKFNYCYFDKYAIYIQKLGALNLFSRATIISYDNVVNIVEYLNLDTLDSYRLILNTHEEPKSCTIITIKQ</sequence>
<dbReference type="EMBL" id="KQ964519">
    <property type="protein sequence ID" value="KXN69917.1"/>
    <property type="molecule type" value="Genomic_DNA"/>
</dbReference>
<dbReference type="Gene3D" id="3.80.10.10">
    <property type="entry name" value="Ribonuclease Inhibitor"/>
    <property type="match status" value="1"/>
</dbReference>
<dbReference type="AlphaFoldDB" id="A0A137P4H8"/>
<keyword evidence="2" id="KW-1185">Reference proteome</keyword>
<dbReference type="SUPFAM" id="SSF52047">
    <property type="entry name" value="RNI-like"/>
    <property type="match status" value="1"/>
</dbReference>
<organism evidence="1 2">
    <name type="scientific">Conidiobolus coronatus (strain ATCC 28846 / CBS 209.66 / NRRL 28638)</name>
    <name type="common">Delacroixia coronata</name>
    <dbReference type="NCBI Taxonomy" id="796925"/>
    <lineage>
        <taxon>Eukaryota</taxon>
        <taxon>Fungi</taxon>
        <taxon>Fungi incertae sedis</taxon>
        <taxon>Zoopagomycota</taxon>
        <taxon>Entomophthoromycotina</taxon>
        <taxon>Entomophthoromycetes</taxon>
        <taxon>Entomophthorales</taxon>
        <taxon>Ancylistaceae</taxon>
        <taxon>Conidiobolus</taxon>
    </lineage>
</organism>
<evidence type="ECO:0000313" key="1">
    <source>
        <dbReference type="EMBL" id="KXN69917.1"/>
    </source>
</evidence>
<evidence type="ECO:0008006" key="3">
    <source>
        <dbReference type="Google" id="ProtNLM"/>
    </source>
</evidence>
<proteinExistence type="predicted"/>